<evidence type="ECO:0000256" key="1">
    <source>
        <dbReference type="SAM" id="Phobius"/>
    </source>
</evidence>
<keyword evidence="2" id="KW-0614">Plasmid</keyword>
<keyword evidence="1" id="KW-0472">Membrane</keyword>
<geneLocation type="plasmid" evidence="3">
    <name>pamcp48-600</name>
</geneLocation>
<accession>A0AAC9JDJ3</accession>
<dbReference type="EMBL" id="CP018025">
    <property type="protein sequence ID" value="APD91904.1"/>
    <property type="molecule type" value="Genomic_DNA"/>
</dbReference>
<dbReference type="RefSeq" id="WP_071960514.1">
    <property type="nucleotide sequence ID" value="NZ_CP018025.1"/>
</dbReference>
<proteinExistence type="predicted"/>
<evidence type="ECO:0000313" key="2">
    <source>
        <dbReference type="EMBL" id="APD91904.1"/>
    </source>
</evidence>
<feature type="transmembrane region" description="Helical" evidence="1">
    <location>
        <begin position="47"/>
        <end position="70"/>
    </location>
</feature>
<reference evidence="2 3" key="1">
    <citation type="submission" date="2016-11" db="EMBL/GenBank/DDBJ databases">
        <title>Networking in microbes: conjugative elements and plasmids in the genus Alteromonas.</title>
        <authorList>
            <person name="Lopez-Perez M."/>
            <person name="Ramon-Marco N."/>
            <person name="Rodriguez-Valera F."/>
        </authorList>
    </citation>
    <scope>NUCLEOTIDE SEQUENCE [LARGE SCALE GENOMIC DNA]</scope>
    <source>
        <strain evidence="2 3">CP48</strain>
        <plasmid evidence="3">pamcp48-600</plasmid>
    </source>
</reference>
<dbReference type="AlphaFoldDB" id="A0AAC9JDJ3"/>
<dbReference type="Proteomes" id="UP000182101">
    <property type="component" value="Plasmid pAMCP48-600"/>
</dbReference>
<name>A0AAC9JDJ3_9ALTE</name>
<keyword evidence="1" id="KW-0812">Transmembrane</keyword>
<gene>
    <name evidence="2" type="ORF">BM524_18465</name>
</gene>
<protein>
    <submittedName>
        <fullName evidence="2">Uncharacterized protein</fullName>
    </submittedName>
</protein>
<sequence>MKIFNRKKEKAESEGDAFDYIEDRVSRYENEQLSPPLKRSYILARGFWITGAILNVIGVSLMIFATLITLNKNFNVELNLVRVDGGQVTESFDLRRKVMIRNTIEQVRLKQEIKAKKRSKSE</sequence>
<evidence type="ECO:0000313" key="3">
    <source>
        <dbReference type="Proteomes" id="UP000182101"/>
    </source>
</evidence>
<keyword evidence="1" id="KW-1133">Transmembrane helix</keyword>
<organism evidence="2 3">
    <name type="scientific">Alteromonas mediterranea</name>
    <dbReference type="NCBI Taxonomy" id="314275"/>
    <lineage>
        <taxon>Bacteria</taxon>
        <taxon>Pseudomonadati</taxon>
        <taxon>Pseudomonadota</taxon>
        <taxon>Gammaproteobacteria</taxon>
        <taxon>Alteromonadales</taxon>
        <taxon>Alteromonadaceae</taxon>
        <taxon>Alteromonas/Salinimonas group</taxon>
        <taxon>Alteromonas</taxon>
    </lineage>
</organism>